<protein>
    <recommendedName>
        <fullName evidence="3">Endonuclease/exonuclease/phosphatase domain-containing protein</fullName>
    </recommendedName>
</protein>
<evidence type="ECO:0000313" key="1">
    <source>
        <dbReference type="EMBL" id="MPC80647.1"/>
    </source>
</evidence>
<proteinExistence type="predicted"/>
<accession>A0A5B7IGJ5</accession>
<comment type="caution">
    <text evidence="1">The sequence shown here is derived from an EMBL/GenBank/DDBJ whole genome shotgun (WGS) entry which is preliminary data.</text>
</comment>
<evidence type="ECO:0008006" key="3">
    <source>
        <dbReference type="Google" id="ProtNLM"/>
    </source>
</evidence>
<gene>
    <name evidence="1" type="ORF">E2C01_075233</name>
</gene>
<reference evidence="1 2" key="1">
    <citation type="submission" date="2019-05" db="EMBL/GenBank/DDBJ databases">
        <title>Another draft genome of Portunus trituberculatus and its Hox gene families provides insights of decapod evolution.</title>
        <authorList>
            <person name="Jeong J.-H."/>
            <person name="Song I."/>
            <person name="Kim S."/>
            <person name="Choi T."/>
            <person name="Kim D."/>
            <person name="Ryu S."/>
            <person name="Kim W."/>
        </authorList>
    </citation>
    <scope>NUCLEOTIDE SEQUENCE [LARGE SCALE GENOMIC DNA]</scope>
    <source>
        <tissue evidence="1">Muscle</tissue>
    </source>
</reference>
<dbReference type="Proteomes" id="UP000324222">
    <property type="component" value="Unassembled WGS sequence"/>
</dbReference>
<organism evidence="1 2">
    <name type="scientific">Portunus trituberculatus</name>
    <name type="common">Swimming crab</name>
    <name type="synonym">Neptunus trituberculatus</name>
    <dbReference type="NCBI Taxonomy" id="210409"/>
    <lineage>
        <taxon>Eukaryota</taxon>
        <taxon>Metazoa</taxon>
        <taxon>Ecdysozoa</taxon>
        <taxon>Arthropoda</taxon>
        <taxon>Crustacea</taxon>
        <taxon>Multicrustacea</taxon>
        <taxon>Malacostraca</taxon>
        <taxon>Eumalacostraca</taxon>
        <taxon>Eucarida</taxon>
        <taxon>Decapoda</taxon>
        <taxon>Pleocyemata</taxon>
        <taxon>Brachyura</taxon>
        <taxon>Eubrachyura</taxon>
        <taxon>Portunoidea</taxon>
        <taxon>Portunidae</taxon>
        <taxon>Portuninae</taxon>
        <taxon>Portunus</taxon>
    </lineage>
</organism>
<keyword evidence="2" id="KW-1185">Reference proteome</keyword>
<dbReference type="EMBL" id="VSRR010054616">
    <property type="protein sequence ID" value="MPC80647.1"/>
    <property type="molecule type" value="Genomic_DNA"/>
</dbReference>
<dbReference type="AlphaFoldDB" id="A0A5B7IGJ5"/>
<evidence type="ECO:0000313" key="2">
    <source>
        <dbReference type="Proteomes" id="UP000324222"/>
    </source>
</evidence>
<name>A0A5B7IGJ5_PORTR</name>
<sequence>MFSTRFGFPLLPSSPDHPGALAFDFAIFHDLEQLKQHPTRIPDRLRDTPNFLDLFLTSNPSPYAVALSSPLGSSDHNLIFVFCPVFPIPPQDPPKRRCLWRFASASLGDRRRYADFPLNDYCFRVRDPSLRVERITEVRVFGMEK</sequence>